<dbReference type="SUPFAM" id="SSF55298">
    <property type="entry name" value="YjgF-like"/>
    <property type="match status" value="1"/>
</dbReference>
<keyword evidence="2" id="KW-1185">Reference proteome</keyword>
<reference evidence="2" key="1">
    <citation type="journal article" date="2019" name="Int. J. Syst. Evol. Microbiol.">
        <title>The Global Catalogue of Microorganisms (GCM) 10K type strain sequencing project: providing services to taxonomists for standard genome sequencing and annotation.</title>
        <authorList>
            <consortium name="The Broad Institute Genomics Platform"/>
            <consortium name="The Broad Institute Genome Sequencing Center for Infectious Disease"/>
            <person name="Wu L."/>
            <person name="Ma J."/>
        </authorList>
    </citation>
    <scope>NUCLEOTIDE SEQUENCE [LARGE SCALE GENOMIC DNA]</scope>
    <source>
        <strain evidence="2">JCM 17666</strain>
    </source>
</reference>
<gene>
    <name evidence="1" type="ORF">GCM10023144_26380</name>
</gene>
<evidence type="ECO:0000313" key="2">
    <source>
        <dbReference type="Proteomes" id="UP001501671"/>
    </source>
</evidence>
<organism evidence="1 2">
    <name type="scientific">Pigmentiphaga soli</name>
    <dbReference type="NCBI Taxonomy" id="1007095"/>
    <lineage>
        <taxon>Bacteria</taxon>
        <taxon>Pseudomonadati</taxon>
        <taxon>Pseudomonadota</taxon>
        <taxon>Betaproteobacteria</taxon>
        <taxon>Burkholderiales</taxon>
        <taxon>Alcaligenaceae</taxon>
        <taxon>Pigmentiphaga</taxon>
    </lineage>
</organism>
<comment type="caution">
    <text evidence="1">The sequence shown here is derived from an EMBL/GenBank/DDBJ whole genome shotgun (WGS) entry which is preliminary data.</text>
</comment>
<dbReference type="PANTHER" id="PTHR43857">
    <property type="entry name" value="BLR7761 PROTEIN"/>
    <property type="match status" value="1"/>
</dbReference>
<dbReference type="PANTHER" id="PTHR43857:SF1">
    <property type="entry name" value="YJGH FAMILY PROTEIN"/>
    <property type="match status" value="1"/>
</dbReference>
<dbReference type="Gene3D" id="3.30.1330.40">
    <property type="entry name" value="RutC-like"/>
    <property type="match status" value="1"/>
</dbReference>
<dbReference type="Pfam" id="PF01042">
    <property type="entry name" value="Ribonuc_L-PSP"/>
    <property type="match status" value="1"/>
</dbReference>
<sequence length="142" mass="15672">MAPERADSSMQEIVVEGLPDPPRFGSPTALAIRAGQQIFISGTLAWDADRKLVGVGDVEVQTRHILDAMAAILRTQGASLRDIVKINFFLTDIRDKERIWAVRREMFGDHRPASTLVEVSQLVDTEAKLEVEAIALVPPSRP</sequence>
<dbReference type="EMBL" id="BAABFO010000011">
    <property type="protein sequence ID" value="GAA4334283.1"/>
    <property type="molecule type" value="Genomic_DNA"/>
</dbReference>
<proteinExistence type="predicted"/>
<name>A0ABP8H5B3_9BURK</name>
<accession>A0ABP8H5B3</accession>
<dbReference type="CDD" id="cd00448">
    <property type="entry name" value="YjgF_YER057c_UK114_family"/>
    <property type="match status" value="1"/>
</dbReference>
<evidence type="ECO:0000313" key="1">
    <source>
        <dbReference type="EMBL" id="GAA4334283.1"/>
    </source>
</evidence>
<dbReference type="InterPro" id="IPR035959">
    <property type="entry name" value="RutC-like_sf"/>
</dbReference>
<dbReference type="Proteomes" id="UP001501671">
    <property type="component" value="Unassembled WGS sequence"/>
</dbReference>
<protein>
    <submittedName>
        <fullName evidence="1">RidA family protein</fullName>
    </submittedName>
</protein>
<dbReference type="InterPro" id="IPR006175">
    <property type="entry name" value="YjgF/YER057c/UK114"/>
</dbReference>